<protein>
    <submittedName>
        <fullName evidence="1">Uncharacterized protein</fullName>
    </submittedName>
</protein>
<dbReference type="Proteomes" id="UP000428330">
    <property type="component" value="Chromosome"/>
</dbReference>
<gene>
    <name evidence="1" type="ORF">EI983_05920</name>
</gene>
<evidence type="ECO:0000313" key="2">
    <source>
        <dbReference type="Proteomes" id="UP000428330"/>
    </source>
</evidence>
<dbReference type="AlphaFoldDB" id="A0A6I6IT89"/>
<reference evidence="2" key="1">
    <citation type="submission" date="2018-12" db="EMBL/GenBank/DDBJ databases">
        <title>Complete genome sequence of Roseovarius sp. MME-070.</title>
        <authorList>
            <person name="Nam Y.-D."/>
            <person name="Kang J."/>
            <person name="Chung W.-H."/>
            <person name="Park Y.S."/>
        </authorList>
    </citation>
    <scope>NUCLEOTIDE SEQUENCE [LARGE SCALE GENOMIC DNA]</scope>
    <source>
        <strain evidence="2">MME-070</strain>
    </source>
</reference>
<name>A0A6I6IT89_9RHOB</name>
<dbReference type="OrthoDB" id="7875085at2"/>
<organism evidence="1 2">
    <name type="scientific">Roseovarius faecimaris</name>
    <dbReference type="NCBI Taxonomy" id="2494550"/>
    <lineage>
        <taxon>Bacteria</taxon>
        <taxon>Pseudomonadati</taxon>
        <taxon>Pseudomonadota</taxon>
        <taxon>Alphaproteobacteria</taxon>
        <taxon>Rhodobacterales</taxon>
        <taxon>Roseobacteraceae</taxon>
        <taxon>Roseovarius</taxon>
    </lineage>
</organism>
<keyword evidence="2" id="KW-1185">Reference proteome</keyword>
<dbReference type="KEGG" id="rom:EI983_05920"/>
<dbReference type="EMBL" id="CP034348">
    <property type="protein sequence ID" value="QGY00320.1"/>
    <property type="molecule type" value="Genomic_DNA"/>
</dbReference>
<accession>A0A6I6IT89</accession>
<sequence>MLGTGALAEMKIYPYKSAENYCPDGLQPVTISGVICCGSPTTSQSYQSAMAHPTPKKKHRAHKARSVETCAEGVKGCY</sequence>
<proteinExistence type="predicted"/>
<evidence type="ECO:0000313" key="1">
    <source>
        <dbReference type="EMBL" id="QGY00320.1"/>
    </source>
</evidence>